<feature type="domain" description="Lysosome-associated membrane glycoprotein 2-like luminal" evidence="22">
    <location>
        <begin position="158"/>
        <end position="313"/>
    </location>
</feature>
<evidence type="ECO:0000256" key="9">
    <source>
        <dbReference type="ARBA" id="ARBA00022989"/>
    </source>
</evidence>
<feature type="region of interest" description="Disordered" evidence="20">
    <location>
        <begin position="1"/>
        <end position="135"/>
    </location>
</feature>
<comment type="caution">
    <text evidence="23">The sequence shown here is derived from an EMBL/GenBank/DDBJ whole genome shotgun (WGS) entry which is preliminary data.</text>
</comment>
<dbReference type="EMBL" id="BMAO01037519">
    <property type="protein sequence ID" value="GFR18295.1"/>
    <property type="molecule type" value="Genomic_DNA"/>
</dbReference>
<evidence type="ECO:0000256" key="3">
    <source>
        <dbReference type="ARBA" id="ARBA00004172"/>
    </source>
</evidence>
<dbReference type="Gene3D" id="2.40.160.110">
    <property type="match status" value="1"/>
</dbReference>
<dbReference type="InterPro" id="IPR002000">
    <property type="entry name" value="Lysosome-assoc_membr_glycop"/>
</dbReference>
<evidence type="ECO:0000259" key="22">
    <source>
        <dbReference type="Pfam" id="PF01299"/>
    </source>
</evidence>
<dbReference type="GO" id="GO:0005886">
    <property type="term" value="C:plasma membrane"/>
    <property type="evidence" value="ECO:0007669"/>
    <property type="project" value="UniProtKB-SubCell"/>
</dbReference>
<protein>
    <recommendedName>
        <fullName evidence="18">Lysosome-associated membrane glycoprotein 5</fullName>
    </recommendedName>
    <alternativeName>
        <fullName evidence="19">Lysosome-associated membrane protein 5</fullName>
    </alternativeName>
</protein>
<evidence type="ECO:0000256" key="13">
    <source>
        <dbReference type="ARBA" id="ARBA00023273"/>
    </source>
</evidence>
<dbReference type="GO" id="GO:0072594">
    <property type="term" value="P:establishment of protein localization to organelle"/>
    <property type="evidence" value="ECO:0007669"/>
    <property type="project" value="TreeGrafter"/>
</dbReference>
<evidence type="ECO:0000256" key="10">
    <source>
        <dbReference type="ARBA" id="ARBA00023018"/>
    </source>
</evidence>
<evidence type="ECO:0000256" key="19">
    <source>
        <dbReference type="ARBA" id="ARBA00076257"/>
    </source>
</evidence>
<evidence type="ECO:0000313" key="23">
    <source>
        <dbReference type="EMBL" id="GFR18295.1"/>
    </source>
</evidence>
<keyword evidence="11 21" id="KW-0472">Membrane</keyword>
<organism evidence="23 24">
    <name type="scientific">Trichonephila clavata</name>
    <name type="common">Joro spider</name>
    <name type="synonym">Nephila clavata</name>
    <dbReference type="NCBI Taxonomy" id="2740835"/>
    <lineage>
        <taxon>Eukaryota</taxon>
        <taxon>Metazoa</taxon>
        <taxon>Ecdysozoa</taxon>
        <taxon>Arthropoda</taxon>
        <taxon>Chelicerata</taxon>
        <taxon>Arachnida</taxon>
        <taxon>Araneae</taxon>
        <taxon>Araneomorphae</taxon>
        <taxon>Entelegynae</taxon>
        <taxon>Araneoidea</taxon>
        <taxon>Nephilidae</taxon>
        <taxon>Trichonephila</taxon>
    </lineage>
</organism>
<dbReference type="InterPro" id="IPR048528">
    <property type="entry name" value="Lamp2-like_luminal"/>
</dbReference>
<evidence type="ECO:0000256" key="21">
    <source>
        <dbReference type="SAM" id="Phobius"/>
    </source>
</evidence>
<dbReference type="Proteomes" id="UP000887116">
    <property type="component" value="Unassembled WGS sequence"/>
</dbReference>
<evidence type="ECO:0000256" key="17">
    <source>
        <dbReference type="ARBA" id="ARBA00060492"/>
    </source>
</evidence>
<comment type="similarity">
    <text evidence="5">Belongs to the LAMP family.</text>
</comment>
<keyword evidence="13" id="KW-0966">Cell projection</keyword>
<evidence type="ECO:0000256" key="2">
    <source>
        <dbReference type="ARBA" id="ARBA00004158"/>
    </source>
</evidence>
<feature type="compositionally biased region" description="Low complexity" evidence="20">
    <location>
        <begin position="101"/>
        <end position="131"/>
    </location>
</feature>
<keyword evidence="10" id="KW-0770">Synapse</keyword>
<dbReference type="OrthoDB" id="6248302at2759"/>
<feature type="transmembrane region" description="Helical" evidence="21">
    <location>
        <begin position="378"/>
        <end position="397"/>
    </location>
</feature>
<dbReference type="GO" id="GO:0005765">
    <property type="term" value="C:lysosomal membrane"/>
    <property type="evidence" value="ECO:0007669"/>
    <property type="project" value="TreeGrafter"/>
</dbReference>
<gene>
    <name evidence="23" type="primary">X975_09878</name>
    <name evidence="23" type="ORF">TNCT_139952</name>
</gene>
<evidence type="ECO:0000256" key="14">
    <source>
        <dbReference type="ARBA" id="ARBA00023329"/>
    </source>
</evidence>
<dbReference type="PANTHER" id="PTHR11506:SF35">
    <property type="entry name" value="LYSOSOME-ASSOCIATED MEMBRANE GLYCOPROTEIN 5"/>
    <property type="match status" value="1"/>
</dbReference>
<feature type="compositionally biased region" description="Basic and acidic residues" evidence="20">
    <location>
        <begin position="11"/>
        <end position="62"/>
    </location>
</feature>
<dbReference type="GO" id="GO:0031902">
    <property type="term" value="C:late endosome membrane"/>
    <property type="evidence" value="ECO:0007669"/>
    <property type="project" value="TreeGrafter"/>
</dbReference>
<keyword evidence="12" id="KW-0325">Glycoprotein</keyword>
<keyword evidence="6 21" id="KW-0812">Transmembrane</keyword>
<proteinExistence type="inferred from homology"/>
<keyword evidence="14" id="KW-0968">Cytoplasmic vesicle</keyword>
<keyword evidence="9 21" id="KW-1133">Transmembrane helix</keyword>
<sequence>MYLLVTGYAVEKGEESTDLPLEKEKEQLEENEEEKFKDYVDKEKLPMEEDANFKDDLEKDMKAAITEATALLKTLEDTDEQETKPSEESPANENSEKSPEEPSTPAGEQKSEESTSGSKSTTSEENPETTSAASMLVTDKEETNAEKEEAPKDTFAVWSSKRKICLLAKFHAVFSIIYSSKGGEQKAEIAVPKNGYSKGKCGSSTKSPLLQVSWQKYAFTMMFNQTEEDNWVVTSMELTYDTSEPLFDGATNDFCSLLTGKKTARSKDLSLFETPLKKSYYCPAEERVLLYTGNKQVVTARIKELQLQPYEVEDGQFSSEIYPLGTGKAAAYFLNHVVRKFPCVSDCIRVKAYFKVHRCNKVIIDGLEETPFVQDETVPLAVGCTLALITLFILVGFSIHRAYHAAKVDYNSME</sequence>
<evidence type="ECO:0000256" key="20">
    <source>
        <dbReference type="SAM" id="MobiDB-lite"/>
    </source>
</evidence>
<evidence type="ECO:0000256" key="11">
    <source>
        <dbReference type="ARBA" id="ARBA00023136"/>
    </source>
</evidence>
<evidence type="ECO:0000256" key="6">
    <source>
        <dbReference type="ARBA" id="ARBA00022692"/>
    </source>
</evidence>
<evidence type="ECO:0000256" key="8">
    <source>
        <dbReference type="ARBA" id="ARBA00022753"/>
    </source>
</evidence>
<evidence type="ECO:0000256" key="18">
    <source>
        <dbReference type="ARBA" id="ARBA00074379"/>
    </source>
</evidence>
<evidence type="ECO:0000256" key="12">
    <source>
        <dbReference type="ARBA" id="ARBA00023180"/>
    </source>
</evidence>
<keyword evidence="24" id="KW-1185">Reference proteome</keyword>
<keyword evidence="7" id="KW-0732">Signal</keyword>
<reference evidence="23" key="1">
    <citation type="submission" date="2020-07" db="EMBL/GenBank/DDBJ databases">
        <title>Multicomponent nature underlies the extraordinary mechanical properties of spider dragline silk.</title>
        <authorList>
            <person name="Kono N."/>
            <person name="Nakamura H."/>
            <person name="Mori M."/>
            <person name="Yoshida Y."/>
            <person name="Ohtoshi R."/>
            <person name="Malay A.D."/>
            <person name="Moran D.A.P."/>
            <person name="Tomita M."/>
            <person name="Numata K."/>
            <person name="Arakawa K."/>
        </authorList>
    </citation>
    <scope>NUCLEOTIDE SEQUENCE</scope>
</reference>
<dbReference type="Pfam" id="PF01299">
    <property type="entry name" value="Lamp2-like_luminal"/>
    <property type="match status" value="1"/>
</dbReference>
<dbReference type="AlphaFoldDB" id="A0A8X6LQG6"/>
<comment type="subcellular location">
    <subcellularLocation>
        <location evidence="4">Cell projection</location>
        <location evidence="4">Dendrite</location>
    </subcellularLocation>
    <subcellularLocation>
        <location evidence="17">Cell projection</location>
        <location evidence="17">Growth cone membrane</location>
        <topology evidence="17">Single-pass type I membrane protein</topology>
    </subcellularLocation>
    <subcellularLocation>
        <location evidence="15">Cytoplasmic vesicle</location>
        <location evidence="15">Secretory vesicle</location>
        <location evidence="15">Synaptic vesicle membrane</location>
        <topology evidence="15">Single-pass type I membrane protein</topology>
    </subcellularLocation>
    <subcellularLocation>
        <location evidence="2">Early endosome membrane</location>
        <topology evidence="2">Single-pass type I membrane protein</topology>
    </subcellularLocation>
    <subcellularLocation>
        <location evidence="1">Endoplasmic reticulum-Golgi intermediate compartment membrane</location>
        <topology evidence="1">Single-pass type I membrane protein</topology>
    </subcellularLocation>
    <subcellularLocation>
        <location evidence="3">Recycling endosome</location>
    </subcellularLocation>
</comment>
<accession>A0A8X6LQG6</accession>
<evidence type="ECO:0000313" key="24">
    <source>
        <dbReference type="Proteomes" id="UP000887116"/>
    </source>
</evidence>
<evidence type="ECO:0000256" key="5">
    <source>
        <dbReference type="ARBA" id="ARBA00009644"/>
    </source>
</evidence>
<name>A0A8X6LQG6_TRICU</name>
<evidence type="ECO:0000256" key="15">
    <source>
        <dbReference type="ARBA" id="ARBA00029428"/>
    </source>
</evidence>
<dbReference type="PANTHER" id="PTHR11506">
    <property type="entry name" value="LYSOSOME-ASSOCIATED MEMBRANE GLYCOPROTEIN"/>
    <property type="match status" value="1"/>
</dbReference>
<keyword evidence="8" id="KW-0967">Endosome</keyword>
<evidence type="ECO:0000256" key="1">
    <source>
        <dbReference type="ARBA" id="ARBA00004151"/>
    </source>
</evidence>
<comment type="function">
    <text evidence="16">Plays a role in short-term synaptic plasticity in a subset of GABAergic neurons in the brain.</text>
</comment>
<evidence type="ECO:0000256" key="4">
    <source>
        <dbReference type="ARBA" id="ARBA00004279"/>
    </source>
</evidence>
<evidence type="ECO:0000256" key="16">
    <source>
        <dbReference type="ARBA" id="ARBA00053950"/>
    </source>
</evidence>
<evidence type="ECO:0000256" key="7">
    <source>
        <dbReference type="ARBA" id="ARBA00022729"/>
    </source>
</evidence>